<dbReference type="GO" id="GO:0005829">
    <property type="term" value="C:cytosol"/>
    <property type="evidence" value="ECO:0007669"/>
    <property type="project" value="TreeGrafter"/>
</dbReference>
<dbReference type="InterPro" id="IPR005887">
    <property type="entry name" value="GH92_a_mannosidase_put"/>
</dbReference>
<reference evidence="4 5" key="1">
    <citation type="submission" date="2023-11" db="EMBL/GenBank/DDBJ databases">
        <title>An acidophilic fungus is an integral part of prey digestion in a carnivorous sundew plant.</title>
        <authorList>
            <person name="Tsai I.J."/>
        </authorList>
    </citation>
    <scope>NUCLEOTIDE SEQUENCE [LARGE SCALE GENOMIC DNA]</scope>
    <source>
        <strain evidence="4">169a</strain>
    </source>
</reference>
<evidence type="ECO:0008006" key="6">
    <source>
        <dbReference type="Google" id="ProtNLM"/>
    </source>
</evidence>
<accession>A0AAQ3R2Y0</accession>
<evidence type="ECO:0000256" key="1">
    <source>
        <dbReference type="SAM" id="SignalP"/>
    </source>
</evidence>
<protein>
    <recommendedName>
        <fullName evidence="6">Glycoside hydrolase family 92 protein</fullName>
    </recommendedName>
</protein>
<dbReference type="FunFam" id="2.70.98.10:FF:000010">
    <property type="entry name" value="Alpha-1,2-mannosidase family protein"/>
    <property type="match status" value="1"/>
</dbReference>
<dbReference type="GO" id="GO:0005634">
    <property type="term" value="C:nucleus"/>
    <property type="evidence" value="ECO:0007669"/>
    <property type="project" value="TreeGrafter"/>
</dbReference>
<keyword evidence="1" id="KW-0732">Signal</keyword>
<name>A0AAQ3R2Y0_9PEZI</name>
<dbReference type="InterPro" id="IPR050883">
    <property type="entry name" value="PNGase"/>
</dbReference>
<keyword evidence="5" id="KW-1185">Reference proteome</keyword>
<evidence type="ECO:0000259" key="3">
    <source>
        <dbReference type="Pfam" id="PF17678"/>
    </source>
</evidence>
<evidence type="ECO:0000313" key="4">
    <source>
        <dbReference type="EMBL" id="WPG98820.1"/>
    </source>
</evidence>
<dbReference type="Pfam" id="PF17678">
    <property type="entry name" value="Glyco_hydro_92N"/>
    <property type="match status" value="1"/>
</dbReference>
<gene>
    <name evidence="4" type="ORF">R9X50_00161800</name>
</gene>
<dbReference type="Gene3D" id="1.20.1610.10">
    <property type="entry name" value="alpha-1,2-mannosidases domains"/>
    <property type="match status" value="1"/>
</dbReference>
<feature type="domain" description="Glycosyl hydrolase family 92" evidence="2">
    <location>
        <begin position="271"/>
        <end position="753"/>
    </location>
</feature>
<feature type="chain" id="PRO_5042819516" description="Glycoside hydrolase family 92 protein" evidence="1">
    <location>
        <begin position="17"/>
        <end position="774"/>
    </location>
</feature>
<organism evidence="4 5">
    <name type="scientific">Acrodontium crateriforme</name>
    <dbReference type="NCBI Taxonomy" id="150365"/>
    <lineage>
        <taxon>Eukaryota</taxon>
        <taxon>Fungi</taxon>
        <taxon>Dikarya</taxon>
        <taxon>Ascomycota</taxon>
        <taxon>Pezizomycotina</taxon>
        <taxon>Dothideomycetes</taxon>
        <taxon>Dothideomycetidae</taxon>
        <taxon>Mycosphaerellales</taxon>
        <taxon>Teratosphaeriaceae</taxon>
        <taxon>Acrodontium</taxon>
    </lineage>
</organism>
<feature type="signal peptide" evidence="1">
    <location>
        <begin position="1"/>
        <end position="16"/>
    </location>
</feature>
<feature type="domain" description="Glycosyl hydrolase family 92 N-terminal" evidence="3">
    <location>
        <begin position="24"/>
        <end position="265"/>
    </location>
</feature>
<dbReference type="GO" id="GO:0000224">
    <property type="term" value="F:peptide-N4-(N-acetyl-beta-glucosaminyl)asparagine amidase activity"/>
    <property type="evidence" value="ECO:0007669"/>
    <property type="project" value="TreeGrafter"/>
</dbReference>
<proteinExistence type="predicted"/>
<dbReference type="InterPro" id="IPR008928">
    <property type="entry name" value="6-hairpin_glycosidase_sf"/>
</dbReference>
<dbReference type="FunFam" id="1.20.1050.60:FF:000002">
    <property type="entry name" value="Glycosyl hydrolase family 92"/>
    <property type="match status" value="1"/>
</dbReference>
<dbReference type="NCBIfam" id="TIGR01180">
    <property type="entry name" value="aman2_put"/>
    <property type="match status" value="1"/>
</dbReference>
<dbReference type="SUPFAM" id="SSF48208">
    <property type="entry name" value="Six-hairpin glycosidases"/>
    <property type="match status" value="1"/>
</dbReference>
<dbReference type="GO" id="GO:0030246">
    <property type="term" value="F:carbohydrate binding"/>
    <property type="evidence" value="ECO:0007669"/>
    <property type="project" value="InterPro"/>
</dbReference>
<dbReference type="PANTHER" id="PTHR12143:SF25">
    <property type="entry name" value="FAMILY PROTEIN, PUTATIVE (AFU_ORTHOLOGUE AFUA_1G10790)-RELATED"/>
    <property type="match status" value="1"/>
</dbReference>
<dbReference type="FunFam" id="1.20.1610.10:FF:000002">
    <property type="entry name" value="Alpha-1,2-mannosidase family protein"/>
    <property type="match status" value="1"/>
</dbReference>
<dbReference type="FunFam" id="3.30.2080.10:FF:000001">
    <property type="entry name" value="Alpha-1,2-mannosidase subfamily"/>
    <property type="match status" value="1"/>
</dbReference>
<dbReference type="InterPro" id="IPR014718">
    <property type="entry name" value="GH-type_carb-bd"/>
</dbReference>
<dbReference type="PANTHER" id="PTHR12143">
    <property type="entry name" value="PEPTIDE N-GLYCANASE PNGASE -RELATED"/>
    <property type="match status" value="1"/>
</dbReference>
<dbReference type="EMBL" id="CP138581">
    <property type="protein sequence ID" value="WPG98820.1"/>
    <property type="molecule type" value="Genomic_DNA"/>
</dbReference>
<dbReference type="GO" id="GO:0006516">
    <property type="term" value="P:glycoprotein catabolic process"/>
    <property type="evidence" value="ECO:0007669"/>
    <property type="project" value="TreeGrafter"/>
</dbReference>
<dbReference type="Gene3D" id="3.30.2080.10">
    <property type="entry name" value="GH92 mannosidase domain"/>
    <property type="match status" value="1"/>
</dbReference>
<dbReference type="Gene3D" id="2.70.98.10">
    <property type="match status" value="1"/>
</dbReference>
<dbReference type="InterPro" id="IPR012939">
    <property type="entry name" value="Glyco_hydro_92"/>
</dbReference>
<dbReference type="Gene3D" id="1.20.1050.60">
    <property type="entry name" value="alpha-1,2-mannosidase"/>
    <property type="match status" value="1"/>
</dbReference>
<sequence length="774" mass="85060">MASILGAVLFLSGAVAQVTDPLQYVDQLIGSNNGGNVFAGATLPYGAAKAVADTDSGSNQGGFVTDGSKVTGFSSMHDSGTGGNPSLGNFALFPYASCANDTVDGCDFPKKDRAINFINDTLKASPGYFSLTLENNINVEMTAAEHSSLFHFNFPQGSNPLIIMDLTDLSNSRQDNGTISVDADTGRMMGNARFLPSFGQGDYVAYFCADFQGAQIRDNGIFVNSRASTDVKDITLSRSINGYPLPGGAFNRFQGNDITARVGVSFISAEQACQLAENEILSFDFDKTHSAARDAWTKKLSPISVSTQGVDKSMITNFYSGIYRTMVNPQDYTGINPIVGSDEPYFDSFYCIWDLFRSQLPFLTIIDTPAVVKIIQGLLNIYKTNGWLPDCHMSLCKGLTQGGSNADNVMADAFLKIGGSEIDWSLVYEAVVKDAEEEPYDWCCEGRGGLDSWKSLGYIPVQDFDYKGFGTMTRSISRTLEYSYNDYCISVIANGQRNQGDAEKYRKRSENWMNLYKSDQTSSLNGSNTGFTGFFQPRFMNETWGFQDPLYCSNIDPNPNSVCSLQNTAGETFESSIWEYSFFVPHDQSKLTSTMGGPTTFIKRLDYLHDQKITYIGNEPAFLTVFQYHYAGRPALSAQRSHFYIPQFFSPTSGGLPGNDDSGAMGSFVAFAMIGLFPNPGQDVYLITPPFFASVNITSPVTGKTARIRTVGFDPTYRAIYIRHATLDGEVYSKNWIDHSFFTEGKELVLFLGANETVWGTRKEDLPPSLTPYE</sequence>
<dbReference type="AlphaFoldDB" id="A0AAQ3R2Y0"/>
<dbReference type="InterPro" id="IPR041371">
    <property type="entry name" value="GH92_N"/>
</dbReference>
<evidence type="ECO:0000259" key="2">
    <source>
        <dbReference type="Pfam" id="PF07971"/>
    </source>
</evidence>
<dbReference type="Proteomes" id="UP001303373">
    <property type="component" value="Chromosome 2"/>
</dbReference>
<evidence type="ECO:0000313" key="5">
    <source>
        <dbReference type="Proteomes" id="UP001303373"/>
    </source>
</evidence>
<dbReference type="GO" id="GO:0005975">
    <property type="term" value="P:carbohydrate metabolic process"/>
    <property type="evidence" value="ECO:0007669"/>
    <property type="project" value="InterPro"/>
</dbReference>
<dbReference type="Pfam" id="PF07971">
    <property type="entry name" value="Glyco_hydro_92"/>
    <property type="match status" value="1"/>
</dbReference>